<name>A0A401P5U6_SCYTO</name>
<feature type="region of interest" description="Disordered" evidence="1">
    <location>
        <begin position="53"/>
        <end position="79"/>
    </location>
</feature>
<feature type="region of interest" description="Disordered" evidence="1">
    <location>
        <begin position="15"/>
        <end position="40"/>
    </location>
</feature>
<organism evidence="2 3">
    <name type="scientific">Scyliorhinus torazame</name>
    <name type="common">Cloudy catshark</name>
    <name type="synonym">Catulus torazame</name>
    <dbReference type="NCBI Taxonomy" id="75743"/>
    <lineage>
        <taxon>Eukaryota</taxon>
        <taxon>Metazoa</taxon>
        <taxon>Chordata</taxon>
        <taxon>Craniata</taxon>
        <taxon>Vertebrata</taxon>
        <taxon>Chondrichthyes</taxon>
        <taxon>Elasmobranchii</taxon>
        <taxon>Galeomorphii</taxon>
        <taxon>Galeoidea</taxon>
        <taxon>Carcharhiniformes</taxon>
        <taxon>Scyliorhinidae</taxon>
        <taxon>Scyliorhinus</taxon>
    </lineage>
</organism>
<reference evidence="2 3" key="1">
    <citation type="journal article" date="2018" name="Nat. Ecol. Evol.">
        <title>Shark genomes provide insights into elasmobranch evolution and the origin of vertebrates.</title>
        <authorList>
            <person name="Hara Y"/>
            <person name="Yamaguchi K"/>
            <person name="Onimaru K"/>
            <person name="Kadota M"/>
            <person name="Koyanagi M"/>
            <person name="Keeley SD"/>
            <person name="Tatsumi K"/>
            <person name="Tanaka K"/>
            <person name="Motone F"/>
            <person name="Kageyama Y"/>
            <person name="Nozu R"/>
            <person name="Adachi N"/>
            <person name="Nishimura O"/>
            <person name="Nakagawa R"/>
            <person name="Tanegashima C"/>
            <person name="Kiyatake I"/>
            <person name="Matsumoto R"/>
            <person name="Murakumo K"/>
            <person name="Nishida K"/>
            <person name="Terakita A"/>
            <person name="Kuratani S"/>
            <person name="Sato K"/>
            <person name="Hyodo S Kuraku.S."/>
        </authorList>
    </citation>
    <scope>NUCLEOTIDE SEQUENCE [LARGE SCALE GENOMIC DNA]</scope>
</reference>
<protein>
    <submittedName>
        <fullName evidence="2">Uncharacterized protein</fullName>
    </submittedName>
</protein>
<gene>
    <name evidence="2" type="ORF">scyTo_0005308</name>
</gene>
<keyword evidence="3" id="KW-1185">Reference proteome</keyword>
<accession>A0A401P5U6</accession>
<dbReference type="Proteomes" id="UP000288216">
    <property type="component" value="Unassembled WGS sequence"/>
</dbReference>
<feature type="compositionally biased region" description="Polar residues" evidence="1">
    <location>
        <begin position="25"/>
        <end position="34"/>
    </location>
</feature>
<proteinExistence type="predicted"/>
<sequence length="79" mass="8932">MGLHRSKHGLYIHAEYASRGESATEDAQSGSVTRQGARGNWLNLDQGLTILTKAKKRNQKNHQKTKAPPPKRNQQKRKK</sequence>
<feature type="compositionally biased region" description="Basic residues" evidence="1">
    <location>
        <begin position="53"/>
        <end position="65"/>
    </location>
</feature>
<dbReference type="AlphaFoldDB" id="A0A401P5U6"/>
<evidence type="ECO:0000313" key="3">
    <source>
        <dbReference type="Proteomes" id="UP000288216"/>
    </source>
</evidence>
<evidence type="ECO:0000256" key="1">
    <source>
        <dbReference type="SAM" id="MobiDB-lite"/>
    </source>
</evidence>
<dbReference type="EMBL" id="BFAA01001638">
    <property type="protein sequence ID" value="GCB68476.1"/>
    <property type="molecule type" value="Genomic_DNA"/>
</dbReference>
<evidence type="ECO:0000313" key="2">
    <source>
        <dbReference type="EMBL" id="GCB68476.1"/>
    </source>
</evidence>
<comment type="caution">
    <text evidence="2">The sequence shown here is derived from an EMBL/GenBank/DDBJ whole genome shotgun (WGS) entry which is preliminary data.</text>
</comment>